<evidence type="ECO:0000256" key="4">
    <source>
        <dbReference type="ARBA" id="ARBA00022898"/>
    </source>
</evidence>
<reference evidence="6 7" key="1">
    <citation type="submission" date="2024-09" db="EMBL/GenBank/DDBJ databases">
        <authorList>
            <person name="Sun Q."/>
            <person name="Mori K."/>
        </authorList>
    </citation>
    <scope>NUCLEOTIDE SEQUENCE [LARGE SCALE GENOMIC DNA]</scope>
    <source>
        <strain evidence="6 7">TBRC 7907</strain>
    </source>
</reference>
<comment type="cofactor">
    <cofactor evidence="1">
        <name>pyridoxal 5'-phosphate</name>
        <dbReference type="ChEBI" id="CHEBI:597326"/>
    </cofactor>
</comment>
<dbReference type="CDD" id="cd00609">
    <property type="entry name" value="AAT_like"/>
    <property type="match status" value="1"/>
</dbReference>
<dbReference type="Pfam" id="PF00155">
    <property type="entry name" value="Aminotran_1_2"/>
    <property type="match status" value="1"/>
</dbReference>
<keyword evidence="7" id="KW-1185">Reference proteome</keyword>
<evidence type="ECO:0000259" key="5">
    <source>
        <dbReference type="Pfam" id="PF00155"/>
    </source>
</evidence>
<dbReference type="Gene3D" id="3.90.1150.10">
    <property type="entry name" value="Aspartate Aminotransferase, domain 1"/>
    <property type="match status" value="1"/>
</dbReference>
<dbReference type="InterPro" id="IPR050859">
    <property type="entry name" value="Class-I_PLP-dep_aminotransf"/>
</dbReference>
<evidence type="ECO:0000313" key="6">
    <source>
        <dbReference type="EMBL" id="MFB9904342.1"/>
    </source>
</evidence>
<keyword evidence="3" id="KW-0808">Transferase</keyword>
<dbReference type="InterPro" id="IPR015424">
    <property type="entry name" value="PyrdxlP-dep_Trfase"/>
</dbReference>
<keyword evidence="2 6" id="KW-0032">Aminotransferase</keyword>
<evidence type="ECO:0000313" key="7">
    <source>
        <dbReference type="Proteomes" id="UP001589693"/>
    </source>
</evidence>
<name>A0ABV5ZTX2_9PSEU</name>
<organism evidence="6 7">
    <name type="scientific">Allokutzneria oryzae</name>
    <dbReference type="NCBI Taxonomy" id="1378989"/>
    <lineage>
        <taxon>Bacteria</taxon>
        <taxon>Bacillati</taxon>
        <taxon>Actinomycetota</taxon>
        <taxon>Actinomycetes</taxon>
        <taxon>Pseudonocardiales</taxon>
        <taxon>Pseudonocardiaceae</taxon>
        <taxon>Allokutzneria</taxon>
    </lineage>
</organism>
<keyword evidence="4" id="KW-0663">Pyridoxal phosphate</keyword>
<dbReference type="RefSeq" id="WP_377851544.1">
    <property type="nucleotide sequence ID" value="NZ_JBHLZU010000009.1"/>
</dbReference>
<protein>
    <submittedName>
        <fullName evidence="6">PLP-dependent aminotransferase family protein</fullName>
    </submittedName>
</protein>
<evidence type="ECO:0000256" key="1">
    <source>
        <dbReference type="ARBA" id="ARBA00001933"/>
    </source>
</evidence>
<comment type="caution">
    <text evidence="6">The sequence shown here is derived from an EMBL/GenBank/DDBJ whole genome shotgun (WGS) entry which is preliminary data.</text>
</comment>
<dbReference type="GO" id="GO:0008483">
    <property type="term" value="F:transaminase activity"/>
    <property type="evidence" value="ECO:0007669"/>
    <property type="project" value="UniProtKB-KW"/>
</dbReference>
<gene>
    <name evidence="6" type="ORF">ACFFQA_10375</name>
</gene>
<dbReference type="Gene3D" id="3.40.640.10">
    <property type="entry name" value="Type I PLP-dependent aspartate aminotransferase-like (Major domain)"/>
    <property type="match status" value="1"/>
</dbReference>
<dbReference type="InterPro" id="IPR015422">
    <property type="entry name" value="PyrdxlP-dep_Trfase_small"/>
</dbReference>
<dbReference type="PANTHER" id="PTHR42790:SF19">
    <property type="entry name" value="KYNURENINE_ALPHA-AMINOADIPATE AMINOTRANSFERASE, MITOCHONDRIAL"/>
    <property type="match status" value="1"/>
</dbReference>
<feature type="domain" description="Aminotransferase class I/classII large" evidence="5">
    <location>
        <begin position="84"/>
        <end position="411"/>
    </location>
</feature>
<evidence type="ECO:0000256" key="3">
    <source>
        <dbReference type="ARBA" id="ARBA00022679"/>
    </source>
</evidence>
<dbReference type="SUPFAM" id="SSF53383">
    <property type="entry name" value="PLP-dependent transferases"/>
    <property type="match status" value="1"/>
</dbReference>
<dbReference type="InterPro" id="IPR004839">
    <property type="entry name" value="Aminotransferase_I/II_large"/>
</dbReference>
<dbReference type="PANTHER" id="PTHR42790">
    <property type="entry name" value="AMINOTRANSFERASE"/>
    <property type="match status" value="1"/>
</dbReference>
<sequence>MILGDLHGRPGDASPEPTAFLDEVAARYPDAVSFASGRPAERHFDLDAVHRYLRRFERYLADERGYTDEEIRRTLCQYGRVKGVMHELVARHLWQDVRVEADPEAVVVTAGCQEAIFLVLRALRADDRDVALAVSPTHAGFTGAARLVDMPVLPVAAGTAGVDLDELAAQVRAARRDGLRPRVCHVMPDFANPSGASMDLATRQALLDLAEREDILLLEDDPYGLFHSGGTKAPALKALDTRARVVYLGSFSATVLPGARVGYVLADQPVAGGSFADRLAEIKSMVTVNTSPIAQAVVGGKLLEHGCSLELATTGERQTYQRNLYQLVDGLHARFADDPDITWNTPAGGFFLVMTVPFEVDDELLEYSAREHGVLWTPMRHFYGDGGGNRQLRLSFSGVDSRGIEIGLDRLAAFLTDPAVRLGRPASLLPG</sequence>
<dbReference type="EMBL" id="JBHLZU010000009">
    <property type="protein sequence ID" value="MFB9904342.1"/>
    <property type="molecule type" value="Genomic_DNA"/>
</dbReference>
<proteinExistence type="predicted"/>
<accession>A0ABV5ZTX2</accession>
<dbReference type="Proteomes" id="UP001589693">
    <property type="component" value="Unassembled WGS sequence"/>
</dbReference>
<evidence type="ECO:0000256" key="2">
    <source>
        <dbReference type="ARBA" id="ARBA00022576"/>
    </source>
</evidence>
<dbReference type="InterPro" id="IPR015421">
    <property type="entry name" value="PyrdxlP-dep_Trfase_major"/>
</dbReference>